<proteinExistence type="predicted"/>
<evidence type="ECO:0000313" key="2">
    <source>
        <dbReference type="Proteomes" id="UP001157502"/>
    </source>
</evidence>
<dbReference type="Proteomes" id="UP001157502">
    <property type="component" value="Chromosome 15"/>
</dbReference>
<name>A0ACC2GC63_DALPE</name>
<evidence type="ECO:0000313" key="1">
    <source>
        <dbReference type="EMBL" id="KAJ8001073.1"/>
    </source>
</evidence>
<accession>A0ACC2GC63</accession>
<comment type="caution">
    <text evidence="1">The sequence shown here is derived from an EMBL/GenBank/DDBJ whole genome shotgun (WGS) entry which is preliminary data.</text>
</comment>
<gene>
    <name evidence="1" type="ORF">DPEC_G00187430</name>
</gene>
<reference evidence="1" key="1">
    <citation type="submission" date="2021-05" db="EMBL/GenBank/DDBJ databases">
        <authorList>
            <person name="Pan Q."/>
            <person name="Jouanno E."/>
            <person name="Zahm M."/>
            <person name="Klopp C."/>
            <person name="Cabau C."/>
            <person name="Louis A."/>
            <person name="Berthelot C."/>
            <person name="Parey E."/>
            <person name="Roest Crollius H."/>
            <person name="Montfort J."/>
            <person name="Robinson-Rechavi M."/>
            <person name="Bouchez O."/>
            <person name="Lampietro C."/>
            <person name="Lopez Roques C."/>
            <person name="Donnadieu C."/>
            <person name="Postlethwait J."/>
            <person name="Bobe J."/>
            <person name="Dillon D."/>
            <person name="Chandos A."/>
            <person name="von Hippel F."/>
            <person name="Guiguen Y."/>
        </authorList>
    </citation>
    <scope>NUCLEOTIDE SEQUENCE</scope>
    <source>
        <strain evidence="1">YG-Jan2019</strain>
    </source>
</reference>
<dbReference type="EMBL" id="CM055742">
    <property type="protein sequence ID" value="KAJ8001073.1"/>
    <property type="molecule type" value="Genomic_DNA"/>
</dbReference>
<sequence>MIQGFMLLIKKQVPRHHIKSLCMIDSSGYAEITCSKPIHNQENVILPLDPCSDNAKAISVNLRNKDVEAFLNAEAAIEDKKMEKPLSILRNCSEKRVKFKQRK</sequence>
<organism evidence="1 2">
    <name type="scientific">Dallia pectoralis</name>
    <name type="common">Alaska blackfish</name>
    <dbReference type="NCBI Taxonomy" id="75939"/>
    <lineage>
        <taxon>Eukaryota</taxon>
        <taxon>Metazoa</taxon>
        <taxon>Chordata</taxon>
        <taxon>Craniata</taxon>
        <taxon>Vertebrata</taxon>
        <taxon>Euteleostomi</taxon>
        <taxon>Actinopterygii</taxon>
        <taxon>Neopterygii</taxon>
        <taxon>Teleostei</taxon>
        <taxon>Protacanthopterygii</taxon>
        <taxon>Esociformes</taxon>
        <taxon>Umbridae</taxon>
        <taxon>Dallia</taxon>
    </lineage>
</organism>
<keyword evidence="2" id="KW-1185">Reference proteome</keyword>
<protein>
    <submittedName>
        <fullName evidence="1">Uncharacterized protein</fullName>
    </submittedName>
</protein>